<dbReference type="PANTHER" id="PTHR43394">
    <property type="entry name" value="ATP-DEPENDENT PERMEASE MDL1, MITOCHONDRIAL"/>
    <property type="match status" value="1"/>
</dbReference>
<name>A0A517TCH4_9PLAN</name>
<evidence type="ECO:0000256" key="4">
    <source>
        <dbReference type="ARBA" id="ARBA00022692"/>
    </source>
</evidence>
<dbReference type="Pfam" id="PF00005">
    <property type="entry name" value="ABC_tran"/>
    <property type="match status" value="1"/>
</dbReference>
<keyword evidence="14" id="KW-0378">Hydrolase</keyword>
<dbReference type="KEGG" id="chya:V22_33250"/>
<comment type="subcellular location">
    <subcellularLocation>
        <location evidence="1">Cell membrane</location>
        <topology evidence="1">Multi-pass membrane protein</topology>
    </subcellularLocation>
</comment>
<feature type="transmembrane region" description="Helical" evidence="11">
    <location>
        <begin position="43"/>
        <end position="63"/>
    </location>
</feature>
<protein>
    <submittedName>
        <fullName evidence="14">Lipid A export ATP-binding/permease protein MsbA</fullName>
        <ecNumber evidence="14">3.6.3.-</ecNumber>
    </submittedName>
</protein>
<reference evidence="14 15" key="1">
    <citation type="submission" date="2019-02" db="EMBL/GenBank/DDBJ databases">
        <title>Deep-cultivation of Planctomycetes and their phenomic and genomic characterization uncovers novel biology.</title>
        <authorList>
            <person name="Wiegand S."/>
            <person name="Jogler M."/>
            <person name="Boedeker C."/>
            <person name="Pinto D."/>
            <person name="Vollmers J."/>
            <person name="Rivas-Marin E."/>
            <person name="Kohn T."/>
            <person name="Peeters S.H."/>
            <person name="Heuer A."/>
            <person name="Rast P."/>
            <person name="Oberbeckmann S."/>
            <person name="Bunk B."/>
            <person name="Jeske O."/>
            <person name="Meyerdierks A."/>
            <person name="Storesund J.E."/>
            <person name="Kallscheuer N."/>
            <person name="Luecker S."/>
            <person name="Lage O.M."/>
            <person name="Pohl T."/>
            <person name="Merkel B.J."/>
            <person name="Hornburger P."/>
            <person name="Mueller R.-W."/>
            <person name="Bruemmer F."/>
            <person name="Labrenz M."/>
            <person name="Spormann A.M."/>
            <person name="Op den Camp H."/>
            <person name="Overmann J."/>
            <person name="Amann R."/>
            <person name="Jetten M.S.M."/>
            <person name="Mascher T."/>
            <person name="Medema M.H."/>
            <person name="Devos D.P."/>
            <person name="Kaster A.-K."/>
            <person name="Ovreas L."/>
            <person name="Rohde M."/>
            <person name="Galperin M.Y."/>
            <person name="Jogler C."/>
        </authorList>
    </citation>
    <scope>NUCLEOTIDE SEQUENCE [LARGE SCALE GENOMIC DNA]</scope>
    <source>
        <strain evidence="14 15">V22</strain>
    </source>
</reference>
<dbReference type="GO" id="GO:0005524">
    <property type="term" value="F:ATP binding"/>
    <property type="evidence" value="ECO:0007669"/>
    <property type="project" value="UniProtKB-KW"/>
</dbReference>
<evidence type="ECO:0000256" key="11">
    <source>
        <dbReference type="SAM" id="Phobius"/>
    </source>
</evidence>
<evidence type="ECO:0000313" key="15">
    <source>
        <dbReference type="Proteomes" id="UP000319976"/>
    </source>
</evidence>
<dbReference type="InterPro" id="IPR027417">
    <property type="entry name" value="P-loop_NTPase"/>
</dbReference>
<evidence type="ECO:0000256" key="3">
    <source>
        <dbReference type="ARBA" id="ARBA00022475"/>
    </source>
</evidence>
<dbReference type="InterPro" id="IPR003439">
    <property type="entry name" value="ABC_transporter-like_ATP-bd"/>
</dbReference>
<dbReference type="InterPro" id="IPR011527">
    <property type="entry name" value="ABC1_TM_dom"/>
</dbReference>
<feature type="transmembrane region" description="Helical" evidence="11">
    <location>
        <begin position="162"/>
        <end position="184"/>
    </location>
</feature>
<dbReference type="PROSITE" id="PS50893">
    <property type="entry name" value="ABC_TRANSPORTER_2"/>
    <property type="match status" value="1"/>
</dbReference>
<dbReference type="GO" id="GO:0005886">
    <property type="term" value="C:plasma membrane"/>
    <property type="evidence" value="ECO:0007669"/>
    <property type="project" value="UniProtKB-SubCell"/>
</dbReference>
<dbReference type="PANTHER" id="PTHR43394:SF1">
    <property type="entry name" value="ATP-BINDING CASSETTE SUB-FAMILY B MEMBER 10, MITOCHONDRIAL"/>
    <property type="match status" value="1"/>
</dbReference>
<dbReference type="InterPro" id="IPR003593">
    <property type="entry name" value="AAA+_ATPase"/>
</dbReference>
<feature type="transmembrane region" description="Helical" evidence="11">
    <location>
        <begin position="266"/>
        <end position="285"/>
    </location>
</feature>
<feature type="domain" description="ABC transmembrane type-1" evidence="13">
    <location>
        <begin position="141"/>
        <end position="421"/>
    </location>
</feature>
<feature type="region of interest" description="Disordered" evidence="10">
    <location>
        <begin position="700"/>
        <end position="758"/>
    </location>
</feature>
<evidence type="ECO:0000256" key="10">
    <source>
        <dbReference type="SAM" id="MobiDB-lite"/>
    </source>
</evidence>
<dbReference type="Gene3D" id="1.20.1560.10">
    <property type="entry name" value="ABC transporter type 1, transmembrane domain"/>
    <property type="match status" value="1"/>
</dbReference>
<dbReference type="CDD" id="cd18552">
    <property type="entry name" value="ABC_6TM_MsbA_like"/>
    <property type="match status" value="1"/>
</dbReference>
<dbReference type="Pfam" id="PF00664">
    <property type="entry name" value="ABC_membrane"/>
    <property type="match status" value="1"/>
</dbReference>
<evidence type="ECO:0000256" key="5">
    <source>
        <dbReference type="ARBA" id="ARBA00022741"/>
    </source>
</evidence>
<sequence>MVGNSQSNFDLNGMDEFMVKQQPPIVGNFARVWPYVWKYRRSAILSCVIALFVAIFWGLNLSLTFPVVKVLLEGENLQDYVSHEISVAEKEVSDQTRHLADVEERLAELETDNLLQSEEHVALLTQQSKIQRRMTANGRQLLIMNWLNTYIVRRLPQDHFDLLAVILGLLLFATVLKGLCVFVQDVLVGSVVERTIMDLRKAAFRRTLSMDYQTLSFHGTPVLMARFTNDMTQLSYGLQLVGGKVVREPLKALACVTGAMCVSWRLTLLSLVFAPLAAFIFYKIGKKMKTASHRMMESMSAIYKTLEETFDAIKVVIAFNGAATHRRQFHRQNKEYYSKAMRIVTIDSLTSPTTETLGLVAAFGALLPGAYLVLRQADSIWGIKLSAGQLDIAELSMLYGFLAGMIDPMRKLSSVYGKLKRSTAAADRVFSLIDQRPLVRDSSKAQPISAVKKSIEFQNVEFRYMTASDETETDRRPILNDISFTVNAGDVVAVVGENGCGKSTLLNLLPRFFDPTHGAVLIDGINLRDLRVRDLRDQIAVVTQETHLFDTTVEENIRYGRTSATKAEIEAAAKQAHVTEFLSDLPNGMQTNVGEKGRRLSGGQRQRISLARAMLRNPSILILDEATSAVDANSEKLIQEALAEFAKGRTVFLITHKVTRTLLDFIDRVAVMQDGRLVSYGPHAETYAVCPIYRKLYRTQTGQPNGDEPTDFDPESIDQFESHEVPDGEEIRTVEHDTHEPHILKLPGRRRSSGTETA</sequence>
<feature type="compositionally biased region" description="Basic and acidic residues" evidence="10">
    <location>
        <begin position="720"/>
        <end position="743"/>
    </location>
</feature>
<evidence type="ECO:0000256" key="6">
    <source>
        <dbReference type="ARBA" id="ARBA00022840"/>
    </source>
</evidence>
<gene>
    <name evidence="14" type="primary">msbA</name>
    <name evidence="14" type="ORF">V22_33250</name>
</gene>
<dbReference type="EC" id="3.6.3.-" evidence="14"/>
<evidence type="ECO:0000256" key="2">
    <source>
        <dbReference type="ARBA" id="ARBA00022448"/>
    </source>
</evidence>
<keyword evidence="6 14" id="KW-0067">ATP-binding</keyword>
<dbReference type="PROSITE" id="PS00211">
    <property type="entry name" value="ABC_TRANSPORTER_1"/>
    <property type="match status" value="1"/>
</dbReference>
<dbReference type="InterPro" id="IPR036640">
    <property type="entry name" value="ABC1_TM_sf"/>
</dbReference>
<dbReference type="AlphaFoldDB" id="A0A517TCH4"/>
<evidence type="ECO:0000256" key="9">
    <source>
        <dbReference type="SAM" id="Coils"/>
    </source>
</evidence>
<dbReference type="EMBL" id="CP036316">
    <property type="protein sequence ID" value="QDT66061.1"/>
    <property type="molecule type" value="Genomic_DNA"/>
</dbReference>
<accession>A0A517TCH4</accession>
<dbReference type="GO" id="GO:0015421">
    <property type="term" value="F:ABC-type oligopeptide transporter activity"/>
    <property type="evidence" value="ECO:0007669"/>
    <property type="project" value="TreeGrafter"/>
</dbReference>
<feature type="domain" description="ABC transporter" evidence="12">
    <location>
        <begin position="455"/>
        <end position="699"/>
    </location>
</feature>
<keyword evidence="3" id="KW-1003">Cell membrane</keyword>
<evidence type="ECO:0000256" key="1">
    <source>
        <dbReference type="ARBA" id="ARBA00004651"/>
    </source>
</evidence>
<keyword evidence="2" id="KW-0813">Transport</keyword>
<keyword evidence="7 11" id="KW-1133">Transmembrane helix</keyword>
<dbReference type="Proteomes" id="UP000319976">
    <property type="component" value="Chromosome"/>
</dbReference>
<evidence type="ECO:0000256" key="7">
    <source>
        <dbReference type="ARBA" id="ARBA00022989"/>
    </source>
</evidence>
<evidence type="ECO:0000313" key="14">
    <source>
        <dbReference type="EMBL" id="QDT66061.1"/>
    </source>
</evidence>
<dbReference type="GO" id="GO:0016887">
    <property type="term" value="F:ATP hydrolysis activity"/>
    <property type="evidence" value="ECO:0007669"/>
    <property type="project" value="InterPro"/>
</dbReference>
<dbReference type="Gene3D" id="3.40.50.300">
    <property type="entry name" value="P-loop containing nucleotide triphosphate hydrolases"/>
    <property type="match status" value="1"/>
</dbReference>
<dbReference type="SMART" id="SM00382">
    <property type="entry name" value="AAA"/>
    <property type="match status" value="1"/>
</dbReference>
<evidence type="ECO:0000259" key="13">
    <source>
        <dbReference type="PROSITE" id="PS50929"/>
    </source>
</evidence>
<feature type="coiled-coil region" evidence="9">
    <location>
        <begin position="85"/>
        <end position="119"/>
    </location>
</feature>
<dbReference type="SUPFAM" id="SSF90123">
    <property type="entry name" value="ABC transporter transmembrane region"/>
    <property type="match status" value="1"/>
</dbReference>
<keyword evidence="9" id="KW-0175">Coiled coil</keyword>
<evidence type="ECO:0000259" key="12">
    <source>
        <dbReference type="PROSITE" id="PS50893"/>
    </source>
</evidence>
<organism evidence="14 15">
    <name type="scientific">Calycomorphotria hydatis</name>
    <dbReference type="NCBI Taxonomy" id="2528027"/>
    <lineage>
        <taxon>Bacteria</taxon>
        <taxon>Pseudomonadati</taxon>
        <taxon>Planctomycetota</taxon>
        <taxon>Planctomycetia</taxon>
        <taxon>Planctomycetales</taxon>
        <taxon>Planctomycetaceae</taxon>
        <taxon>Calycomorphotria</taxon>
    </lineage>
</organism>
<keyword evidence="8 11" id="KW-0472">Membrane</keyword>
<keyword evidence="4 11" id="KW-0812">Transmembrane</keyword>
<dbReference type="PROSITE" id="PS50929">
    <property type="entry name" value="ABC_TM1F"/>
    <property type="match status" value="1"/>
</dbReference>
<keyword evidence="5" id="KW-0547">Nucleotide-binding</keyword>
<feature type="compositionally biased region" description="Acidic residues" evidence="10">
    <location>
        <begin position="708"/>
        <end position="718"/>
    </location>
</feature>
<dbReference type="InterPro" id="IPR039421">
    <property type="entry name" value="Type_1_exporter"/>
</dbReference>
<evidence type="ECO:0000256" key="8">
    <source>
        <dbReference type="ARBA" id="ARBA00023136"/>
    </source>
</evidence>
<keyword evidence="15" id="KW-1185">Reference proteome</keyword>
<dbReference type="InterPro" id="IPR017871">
    <property type="entry name" value="ABC_transporter-like_CS"/>
</dbReference>
<proteinExistence type="predicted"/>
<dbReference type="SUPFAM" id="SSF52540">
    <property type="entry name" value="P-loop containing nucleoside triphosphate hydrolases"/>
    <property type="match status" value="1"/>
</dbReference>
<dbReference type="FunFam" id="3.40.50.300:FF:000221">
    <property type="entry name" value="Multidrug ABC transporter ATP-binding protein"/>
    <property type="match status" value="1"/>
</dbReference>